<name>A0A7J6ARP2_AMEME</name>
<evidence type="ECO:0000256" key="1">
    <source>
        <dbReference type="SAM" id="MobiDB-lite"/>
    </source>
</evidence>
<dbReference type="Proteomes" id="UP000593565">
    <property type="component" value="Unassembled WGS sequence"/>
</dbReference>
<feature type="compositionally biased region" description="Low complexity" evidence="1">
    <location>
        <begin position="24"/>
        <end position="33"/>
    </location>
</feature>
<organism evidence="2 3">
    <name type="scientific">Ameiurus melas</name>
    <name type="common">Black bullhead</name>
    <name type="synonym">Silurus melas</name>
    <dbReference type="NCBI Taxonomy" id="219545"/>
    <lineage>
        <taxon>Eukaryota</taxon>
        <taxon>Metazoa</taxon>
        <taxon>Chordata</taxon>
        <taxon>Craniata</taxon>
        <taxon>Vertebrata</taxon>
        <taxon>Euteleostomi</taxon>
        <taxon>Actinopterygii</taxon>
        <taxon>Neopterygii</taxon>
        <taxon>Teleostei</taxon>
        <taxon>Ostariophysi</taxon>
        <taxon>Siluriformes</taxon>
        <taxon>Ictaluridae</taxon>
        <taxon>Ameiurus</taxon>
    </lineage>
</organism>
<sequence length="103" mass="11348">MGQTRARASPLTRERSVECHTRSRATGTSSTSCRADLQQVSGYKMVLGIDKQDGMDGWMDGAETLNKKTQTVEVASVKGISGERDAWKAERCGVLWRNEITLV</sequence>
<keyword evidence="3" id="KW-1185">Reference proteome</keyword>
<evidence type="ECO:0000313" key="2">
    <source>
        <dbReference type="EMBL" id="KAF4084799.1"/>
    </source>
</evidence>
<comment type="caution">
    <text evidence="2">The sequence shown here is derived from an EMBL/GenBank/DDBJ whole genome shotgun (WGS) entry which is preliminary data.</text>
</comment>
<gene>
    <name evidence="2" type="ORF">AMELA_G00110140</name>
</gene>
<feature type="compositionally biased region" description="Basic and acidic residues" evidence="1">
    <location>
        <begin position="12"/>
        <end position="21"/>
    </location>
</feature>
<dbReference type="AlphaFoldDB" id="A0A7J6ARP2"/>
<evidence type="ECO:0000313" key="3">
    <source>
        <dbReference type="Proteomes" id="UP000593565"/>
    </source>
</evidence>
<feature type="region of interest" description="Disordered" evidence="1">
    <location>
        <begin position="1"/>
        <end position="33"/>
    </location>
</feature>
<accession>A0A7J6ARP2</accession>
<dbReference type="EMBL" id="JAAGNN010000009">
    <property type="protein sequence ID" value="KAF4084799.1"/>
    <property type="molecule type" value="Genomic_DNA"/>
</dbReference>
<reference evidence="2 3" key="1">
    <citation type="submission" date="2020-02" db="EMBL/GenBank/DDBJ databases">
        <title>A chromosome-scale genome assembly of the black bullhead catfish (Ameiurus melas).</title>
        <authorList>
            <person name="Wen M."/>
            <person name="Zham M."/>
            <person name="Cabau C."/>
            <person name="Klopp C."/>
            <person name="Donnadieu C."/>
            <person name="Roques C."/>
            <person name="Bouchez O."/>
            <person name="Lampietro C."/>
            <person name="Jouanno E."/>
            <person name="Herpin A."/>
            <person name="Louis A."/>
            <person name="Berthelot C."/>
            <person name="Parey E."/>
            <person name="Roest-Crollius H."/>
            <person name="Braasch I."/>
            <person name="Postlethwait J."/>
            <person name="Robinson-Rechavi M."/>
            <person name="Echchiki A."/>
            <person name="Begum T."/>
            <person name="Montfort J."/>
            <person name="Schartl M."/>
            <person name="Bobe J."/>
            <person name="Guiguen Y."/>
        </authorList>
    </citation>
    <scope>NUCLEOTIDE SEQUENCE [LARGE SCALE GENOMIC DNA]</scope>
    <source>
        <strain evidence="2">M_S1</strain>
        <tissue evidence="2">Blood</tissue>
    </source>
</reference>
<proteinExistence type="predicted"/>
<protein>
    <submittedName>
        <fullName evidence="2">Uncharacterized protein</fullName>
    </submittedName>
</protein>